<evidence type="ECO:0000313" key="4">
    <source>
        <dbReference type="EMBL" id="MFD2261413.1"/>
    </source>
</evidence>
<dbReference type="PANTHER" id="PTHR30055">
    <property type="entry name" value="HTH-TYPE TRANSCRIPTIONAL REGULATOR RUTR"/>
    <property type="match status" value="1"/>
</dbReference>
<protein>
    <submittedName>
        <fullName evidence="4">TetR/AcrR family transcriptional regulator</fullName>
    </submittedName>
</protein>
<feature type="DNA-binding region" description="H-T-H motif" evidence="2">
    <location>
        <begin position="65"/>
        <end position="84"/>
    </location>
</feature>
<gene>
    <name evidence="4" type="ORF">ACFSM5_00840</name>
</gene>
<organism evidence="4 5">
    <name type="scientific">Lacibacterium aquatile</name>
    <dbReference type="NCBI Taxonomy" id="1168082"/>
    <lineage>
        <taxon>Bacteria</taxon>
        <taxon>Pseudomonadati</taxon>
        <taxon>Pseudomonadota</taxon>
        <taxon>Alphaproteobacteria</taxon>
        <taxon>Rhodospirillales</taxon>
        <taxon>Rhodospirillaceae</taxon>
    </lineage>
</organism>
<proteinExistence type="predicted"/>
<dbReference type="SUPFAM" id="SSF48498">
    <property type="entry name" value="Tetracyclin repressor-like, C-terminal domain"/>
    <property type="match status" value="1"/>
</dbReference>
<evidence type="ECO:0000259" key="3">
    <source>
        <dbReference type="PROSITE" id="PS50977"/>
    </source>
</evidence>
<feature type="domain" description="HTH tetR-type" evidence="3">
    <location>
        <begin position="42"/>
        <end position="102"/>
    </location>
</feature>
<name>A0ABW5DK04_9PROT</name>
<dbReference type="PANTHER" id="PTHR30055:SF146">
    <property type="entry name" value="HTH-TYPE TRANSCRIPTIONAL DUAL REGULATOR CECR"/>
    <property type="match status" value="1"/>
</dbReference>
<reference evidence="5" key="1">
    <citation type="journal article" date="2019" name="Int. J. Syst. Evol. Microbiol.">
        <title>The Global Catalogue of Microorganisms (GCM) 10K type strain sequencing project: providing services to taxonomists for standard genome sequencing and annotation.</title>
        <authorList>
            <consortium name="The Broad Institute Genomics Platform"/>
            <consortium name="The Broad Institute Genome Sequencing Center for Infectious Disease"/>
            <person name="Wu L."/>
            <person name="Ma J."/>
        </authorList>
    </citation>
    <scope>NUCLEOTIDE SEQUENCE [LARGE SCALE GENOMIC DNA]</scope>
    <source>
        <strain evidence="5">CGMCC 1.19062</strain>
    </source>
</reference>
<dbReference type="InterPro" id="IPR039536">
    <property type="entry name" value="TetR_C_Proteobacteria"/>
</dbReference>
<dbReference type="InterPro" id="IPR009057">
    <property type="entry name" value="Homeodomain-like_sf"/>
</dbReference>
<dbReference type="Proteomes" id="UP001597295">
    <property type="component" value="Unassembled WGS sequence"/>
</dbReference>
<dbReference type="Gene3D" id="1.10.10.60">
    <property type="entry name" value="Homeodomain-like"/>
    <property type="match status" value="1"/>
</dbReference>
<keyword evidence="1 2" id="KW-0238">DNA-binding</keyword>
<keyword evidence="5" id="KW-1185">Reference proteome</keyword>
<dbReference type="InterPro" id="IPR001647">
    <property type="entry name" value="HTH_TetR"/>
</dbReference>
<dbReference type="EMBL" id="JBHUIP010000001">
    <property type="protein sequence ID" value="MFD2261413.1"/>
    <property type="molecule type" value="Genomic_DNA"/>
</dbReference>
<evidence type="ECO:0000313" key="5">
    <source>
        <dbReference type="Proteomes" id="UP001597295"/>
    </source>
</evidence>
<dbReference type="PRINTS" id="PR00455">
    <property type="entry name" value="HTHTETR"/>
</dbReference>
<dbReference type="PROSITE" id="PS01081">
    <property type="entry name" value="HTH_TETR_1"/>
    <property type="match status" value="1"/>
</dbReference>
<dbReference type="RefSeq" id="WP_379874136.1">
    <property type="nucleotide sequence ID" value="NZ_JBHUIP010000001.1"/>
</dbReference>
<evidence type="ECO:0000256" key="2">
    <source>
        <dbReference type="PROSITE-ProRule" id="PRU00335"/>
    </source>
</evidence>
<dbReference type="InterPro" id="IPR036271">
    <property type="entry name" value="Tet_transcr_reg_TetR-rel_C_sf"/>
</dbReference>
<dbReference type="SUPFAM" id="SSF46689">
    <property type="entry name" value="Homeodomain-like"/>
    <property type="match status" value="1"/>
</dbReference>
<evidence type="ECO:0000256" key="1">
    <source>
        <dbReference type="ARBA" id="ARBA00023125"/>
    </source>
</evidence>
<comment type="caution">
    <text evidence="4">The sequence shown here is derived from an EMBL/GenBank/DDBJ whole genome shotgun (WGS) entry which is preliminary data.</text>
</comment>
<dbReference type="InterPro" id="IPR023772">
    <property type="entry name" value="DNA-bd_HTH_TetR-type_CS"/>
</dbReference>
<dbReference type="Pfam" id="PF14246">
    <property type="entry name" value="TetR_C_7"/>
    <property type="match status" value="1"/>
</dbReference>
<dbReference type="Pfam" id="PF00440">
    <property type="entry name" value="TetR_N"/>
    <property type="match status" value="1"/>
</dbReference>
<dbReference type="PROSITE" id="PS50977">
    <property type="entry name" value="HTH_TETR_2"/>
    <property type="match status" value="1"/>
</dbReference>
<dbReference type="InterPro" id="IPR050109">
    <property type="entry name" value="HTH-type_TetR-like_transc_reg"/>
</dbReference>
<dbReference type="Gene3D" id="1.10.357.10">
    <property type="entry name" value="Tetracycline Repressor, domain 2"/>
    <property type="match status" value="1"/>
</dbReference>
<accession>A0ABW5DK04</accession>
<sequence>MTKPFGKFFLVRCGMNDTKFFDHPELPVCLGAAPSKRETAQAAKRTKILDAAWKVFKRLGYDGASMNDIADAAKVSKPTLYVYFESKEGLFAAMVDELKMRQAERILPPDPSHPDIDETLRTFARSILRKLVNPEHISLIRLVFSAAEKFPEIGLMVFQSGLGRGIEFMTAYFDAEVTNGRLKIEDTEMAAYQFFELVQARNLRRLMLGIDSKVSEETLHAYADGAVRVFLAAYRA</sequence>